<evidence type="ECO:0000313" key="4">
    <source>
        <dbReference type="Proteomes" id="UP000221918"/>
    </source>
</evidence>
<organism evidence="2 5">
    <name type="scientific">Bacillus pseudomycoides</name>
    <dbReference type="NCBI Taxonomy" id="64104"/>
    <lineage>
        <taxon>Bacteria</taxon>
        <taxon>Bacillati</taxon>
        <taxon>Bacillota</taxon>
        <taxon>Bacilli</taxon>
        <taxon>Bacillales</taxon>
        <taxon>Bacillaceae</taxon>
        <taxon>Bacillus</taxon>
        <taxon>Bacillus cereus group</taxon>
    </lineage>
</organism>
<keyword evidence="1" id="KW-0812">Transmembrane</keyword>
<comment type="caution">
    <text evidence="2">The sequence shown here is derived from an EMBL/GenBank/DDBJ whole genome shotgun (WGS) entry which is preliminary data.</text>
</comment>
<dbReference type="EMBL" id="VLYX01000001">
    <property type="protein sequence ID" value="MDR4324490.1"/>
    <property type="molecule type" value="Genomic_DNA"/>
</dbReference>
<keyword evidence="1" id="KW-1133">Transmembrane helix</keyword>
<dbReference type="Proteomes" id="UP000221918">
    <property type="component" value="Unassembled WGS sequence"/>
</dbReference>
<evidence type="ECO:0000313" key="2">
    <source>
        <dbReference type="EMBL" id="MDR4324490.1"/>
    </source>
</evidence>
<sequence>MTGVVQLKDYLIRVFFASLAVGITFMIANILGINVDVGSYPFLICIAILGGWGGWHLYKKSMKDKSKGIPK</sequence>
<gene>
    <name evidence="3" type="ORF">COF81_01950</name>
    <name evidence="2" type="ORF">FOS08_00625</name>
</gene>
<evidence type="ECO:0000313" key="5">
    <source>
        <dbReference type="Proteomes" id="UP001248134"/>
    </source>
</evidence>
<dbReference type="AlphaFoldDB" id="A0AAJ2DIE2"/>
<reference evidence="2" key="2">
    <citation type="submission" date="2019-07" db="EMBL/GenBank/DDBJ databases">
        <title>Phylogenomic Reclassification of ATCC Bacillus Strains and Various Taxa within the Genus Bacillus.</title>
        <authorList>
            <person name="Riojas M.A."/>
            <person name="Frank A.M."/>
            <person name="Fenn S.L."/>
            <person name="King S.P."/>
            <person name="Brower S.M."/>
            <person name="Hazbon M.H."/>
        </authorList>
    </citation>
    <scope>NUCLEOTIDE SEQUENCE</scope>
    <source>
        <strain evidence="2">NR-12239</strain>
    </source>
</reference>
<accession>A0AAJ2DIE2</accession>
<keyword evidence="1" id="KW-0472">Membrane</keyword>
<reference evidence="3 4" key="1">
    <citation type="submission" date="2017-09" db="EMBL/GenBank/DDBJ databases">
        <title>Large-scale bioinformatics analysis of Bacillus genomes uncovers conserved roles of natural products in bacterial physiology.</title>
        <authorList>
            <consortium name="Agbiome Team Llc"/>
            <person name="Bleich R.M."/>
            <person name="Grubbs K.J."/>
            <person name="Santa Maria K.C."/>
            <person name="Allen S.E."/>
            <person name="Farag S."/>
            <person name="Shank E.A."/>
            <person name="Bowers A."/>
        </authorList>
    </citation>
    <scope>NUCLEOTIDE SEQUENCE [LARGE SCALE GENOMIC DNA]</scope>
    <source>
        <strain evidence="3 4">AFS037265</strain>
    </source>
</reference>
<evidence type="ECO:0008006" key="6">
    <source>
        <dbReference type="Google" id="ProtNLM"/>
    </source>
</evidence>
<feature type="transmembrane region" description="Helical" evidence="1">
    <location>
        <begin position="39"/>
        <end position="58"/>
    </location>
</feature>
<evidence type="ECO:0000313" key="3">
    <source>
        <dbReference type="EMBL" id="PHF04465.1"/>
    </source>
</evidence>
<proteinExistence type="predicted"/>
<dbReference type="Proteomes" id="UP001248134">
    <property type="component" value="Unassembled WGS sequence"/>
</dbReference>
<evidence type="ECO:0000256" key="1">
    <source>
        <dbReference type="SAM" id="Phobius"/>
    </source>
</evidence>
<dbReference type="EMBL" id="NUTL01000007">
    <property type="protein sequence ID" value="PHF04465.1"/>
    <property type="molecule type" value="Genomic_DNA"/>
</dbReference>
<name>A0AAJ2DIE2_9BACI</name>
<feature type="transmembrane region" description="Helical" evidence="1">
    <location>
        <begin position="12"/>
        <end position="33"/>
    </location>
</feature>
<protein>
    <recommendedName>
        <fullName evidence="6">Group-specific protein</fullName>
    </recommendedName>
</protein>